<name>A0A9W6QGJ7_9PSEU</name>
<dbReference type="Gene3D" id="3.40.50.300">
    <property type="entry name" value="P-loop containing nucleotide triphosphate hydrolases"/>
    <property type="match status" value="1"/>
</dbReference>
<evidence type="ECO:0000259" key="2">
    <source>
        <dbReference type="Pfam" id="PF13521"/>
    </source>
</evidence>
<organism evidence="3 4">
    <name type="scientific">Actinokineospora globicatena</name>
    <dbReference type="NCBI Taxonomy" id="103729"/>
    <lineage>
        <taxon>Bacteria</taxon>
        <taxon>Bacillati</taxon>
        <taxon>Actinomycetota</taxon>
        <taxon>Actinomycetes</taxon>
        <taxon>Pseudonocardiales</taxon>
        <taxon>Pseudonocardiaceae</taxon>
        <taxon>Actinokineospora</taxon>
    </lineage>
</organism>
<dbReference type="EMBL" id="BSSD01000001">
    <property type="protein sequence ID" value="GLW90038.1"/>
    <property type="molecule type" value="Genomic_DNA"/>
</dbReference>
<dbReference type="Proteomes" id="UP001165042">
    <property type="component" value="Unassembled WGS sequence"/>
</dbReference>
<feature type="region of interest" description="Disordered" evidence="1">
    <location>
        <begin position="1"/>
        <end position="29"/>
    </location>
</feature>
<comment type="caution">
    <text evidence="3">The sequence shown here is derived from an EMBL/GenBank/DDBJ whole genome shotgun (WGS) entry which is preliminary data.</text>
</comment>
<keyword evidence="3" id="KW-0067">ATP-binding</keyword>
<keyword evidence="4" id="KW-1185">Reference proteome</keyword>
<evidence type="ECO:0000313" key="3">
    <source>
        <dbReference type="EMBL" id="GLW90038.1"/>
    </source>
</evidence>
<dbReference type="GO" id="GO:0005524">
    <property type="term" value="F:ATP binding"/>
    <property type="evidence" value="ECO:0007669"/>
    <property type="project" value="UniProtKB-KW"/>
</dbReference>
<evidence type="ECO:0000313" key="4">
    <source>
        <dbReference type="Proteomes" id="UP001165042"/>
    </source>
</evidence>
<protein>
    <submittedName>
        <fullName evidence="3">ATP-binding protein</fullName>
    </submittedName>
</protein>
<accession>A0A9W6QGJ7</accession>
<dbReference type="Pfam" id="PF13521">
    <property type="entry name" value="AAA_28"/>
    <property type="match status" value="1"/>
</dbReference>
<dbReference type="InterPro" id="IPR027417">
    <property type="entry name" value="P-loop_NTPase"/>
</dbReference>
<keyword evidence="3" id="KW-0547">Nucleotide-binding</keyword>
<dbReference type="InterPro" id="IPR038727">
    <property type="entry name" value="NadR/Ttd14_AAA_dom"/>
</dbReference>
<dbReference type="AlphaFoldDB" id="A0A9W6QGJ7"/>
<dbReference type="RefSeq" id="WP_285607726.1">
    <property type="nucleotide sequence ID" value="NZ_BSSD01000001.1"/>
</dbReference>
<gene>
    <name evidence="3" type="primary">mmyX</name>
    <name evidence="3" type="ORF">Aglo03_08540</name>
</gene>
<feature type="domain" description="NadR/Ttd14 AAA" evidence="2">
    <location>
        <begin position="39"/>
        <end position="228"/>
    </location>
</feature>
<proteinExistence type="predicted"/>
<reference evidence="3" key="1">
    <citation type="submission" date="2023-02" db="EMBL/GenBank/DDBJ databases">
        <title>Actinokineospora globicatena NBRC 15670.</title>
        <authorList>
            <person name="Ichikawa N."/>
            <person name="Sato H."/>
            <person name="Tonouchi N."/>
        </authorList>
    </citation>
    <scope>NUCLEOTIDE SEQUENCE</scope>
    <source>
        <strain evidence="3">NBRC 15670</strain>
    </source>
</reference>
<sequence>MTAISTARSRGSAADRPLRDRVRPTMTLPNFHDHPTLKLAVSGTFSSGKSTTSEALSVATGIPRTHAKTSRQLLVDLVPGKTVMELSAMELVKLGLRRFEERVHNESGTGPFISDGGVFHEWVYFEARMRVGINPGAAWWFQGIKKLMGLPVKHFYQRYTDTLGHVTRARAKRIYDAYVHLPVEFDMEPDGHRPVSEPFRRLSDDLLIAALEELEIPYRVVGGTVEQRVTTIIDLFGLPLAVPVPEAIEIAEQRVATDLDDLKADARYHEAQRKKSLLRQIQYAMRY</sequence>
<evidence type="ECO:0000256" key="1">
    <source>
        <dbReference type="SAM" id="MobiDB-lite"/>
    </source>
</evidence>